<reference evidence="2 3" key="1">
    <citation type="submission" date="2024-09" db="EMBL/GenBank/DDBJ databases">
        <authorList>
            <person name="Sun Q."/>
            <person name="Mori K."/>
        </authorList>
    </citation>
    <scope>NUCLEOTIDE SEQUENCE [LARGE SCALE GENOMIC DNA]</scope>
    <source>
        <strain evidence="2 3">CCM 7957</strain>
    </source>
</reference>
<dbReference type="RefSeq" id="WP_382361929.1">
    <property type="nucleotide sequence ID" value="NZ_JBHLWV010000013.1"/>
</dbReference>
<proteinExistence type="predicted"/>
<accession>A0ABV6H5Y9</accession>
<keyword evidence="1" id="KW-0732">Signal</keyword>
<feature type="signal peptide" evidence="1">
    <location>
        <begin position="1"/>
        <end position="37"/>
    </location>
</feature>
<evidence type="ECO:0000256" key="1">
    <source>
        <dbReference type="SAM" id="SignalP"/>
    </source>
</evidence>
<name>A0ABV6H5Y9_9ACTN</name>
<comment type="caution">
    <text evidence="2">The sequence shown here is derived from an EMBL/GenBank/DDBJ whole genome shotgun (WGS) entry which is preliminary data.</text>
</comment>
<dbReference type="Proteomes" id="UP001589783">
    <property type="component" value="Unassembled WGS sequence"/>
</dbReference>
<dbReference type="EMBL" id="JBHLWV010000013">
    <property type="protein sequence ID" value="MFC0314288.1"/>
    <property type="molecule type" value="Genomic_DNA"/>
</dbReference>
<gene>
    <name evidence="2" type="ORF">ACFFJD_05390</name>
</gene>
<organism evidence="2 3">
    <name type="scientific">Gordonia phosphorivorans</name>
    <dbReference type="NCBI Taxonomy" id="1056982"/>
    <lineage>
        <taxon>Bacteria</taxon>
        <taxon>Bacillati</taxon>
        <taxon>Actinomycetota</taxon>
        <taxon>Actinomycetes</taxon>
        <taxon>Mycobacteriales</taxon>
        <taxon>Gordoniaceae</taxon>
        <taxon>Gordonia</taxon>
    </lineage>
</organism>
<evidence type="ECO:0000313" key="3">
    <source>
        <dbReference type="Proteomes" id="UP001589783"/>
    </source>
</evidence>
<feature type="chain" id="PRO_5045612348" evidence="1">
    <location>
        <begin position="38"/>
        <end position="173"/>
    </location>
</feature>
<evidence type="ECO:0000313" key="2">
    <source>
        <dbReference type="EMBL" id="MFC0314288.1"/>
    </source>
</evidence>
<protein>
    <submittedName>
        <fullName evidence="2">Uncharacterized protein</fullName>
    </submittedName>
</protein>
<sequence>MRHLSSIARPVTALALAAATGVGALALGTAAAGGAQAAPPLRNYVKTIRCDSANPFPAPRVPISVDVWNQVRFPSDGLPGPAIELIASSPRPRGLLPNTGIYTMSTTVNWHNVTTGKRGVVRVPTRAERITWQAVLHPGAGQVNFRITQRIGAMVFVPMVNPQVSTCRGSARA</sequence>
<keyword evidence="3" id="KW-1185">Reference proteome</keyword>